<gene>
    <name evidence="3" type="ORF">IFM53868_02448</name>
</gene>
<keyword evidence="1" id="KW-0808">Transferase</keyword>
<dbReference type="EMBL" id="BLKG01000016">
    <property type="protein sequence ID" value="GFF78845.1"/>
    <property type="molecule type" value="Genomic_DNA"/>
</dbReference>
<evidence type="ECO:0000256" key="2">
    <source>
        <dbReference type="ARBA" id="ARBA00023315"/>
    </source>
</evidence>
<keyword evidence="2" id="KW-0012">Acyltransferase</keyword>
<name>A0ABQ1ACI3_9EURO</name>
<dbReference type="Gene3D" id="3.30.559.10">
    <property type="entry name" value="Chloramphenicol acetyltransferase-like domain"/>
    <property type="match status" value="1"/>
</dbReference>
<dbReference type="Pfam" id="PF02458">
    <property type="entry name" value="Transferase"/>
    <property type="match status" value="1"/>
</dbReference>
<evidence type="ECO:0000313" key="4">
    <source>
        <dbReference type="Proteomes" id="UP000465266"/>
    </source>
</evidence>
<protein>
    <submittedName>
        <fullName evidence="3">Uncharacterized protein</fullName>
    </submittedName>
</protein>
<evidence type="ECO:0000256" key="1">
    <source>
        <dbReference type="ARBA" id="ARBA00022679"/>
    </source>
</evidence>
<accession>A0ABQ1ACI3</accession>
<comment type="caution">
    <text evidence="3">The sequence shown here is derived from an EMBL/GenBank/DDBJ whole genome shotgun (WGS) entry which is preliminary data.</text>
</comment>
<dbReference type="InterPro" id="IPR051283">
    <property type="entry name" value="Sec_Metabolite_Acyltrans"/>
</dbReference>
<keyword evidence="4" id="KW-1185">Reference proteome</keyword>
<dbReference type="Proteomes" id="UP000465266">
    <property type="component" value="Unassembled WGS sequence"/>
</dbReference>
<evidence type="ECO:0000313" key="3">
    <source>
        <dbReference type="EMBL" id="GFF78845.1"/>
    </source>
</evidence>
<sequence length="359" mass="39971">MGYNHVVFDGTGGGVILNLLAESCCTSGSAEIEQCSPVSRLLPEASLRKLVLDITSPLEGRINHSEVYCHSLAATSSTLISEESRAPQEIFIFSADKINKLKQTFNYIYPWLQDACEISTNAPLPSYVSSNDVLTALLWASIIKAGHSSRDSKQPQKGYDCVMAVNLRPFFKPRLPESYMGNAVTQLRITVDPATLPPQGAGTPHPSWDMESLSGLDIASLLPIAKLAFRIRHKLSGFNDHYVRSLTSFLKGHDDWNTMHLRPFDIVVTSWRHLQVYDLDFGPHLGYIDSFHDQWWGIPGGCVIMPAFASRSKTTGTKSEYQQPPWDVRITLDRETMANLKNDDLLCWALEGEGSNAQR</sequence>
<proteinExistence type="predicted"/>
<organism evidence="3 4">
    <name type="scientific">Aspergillus udagawae</name>
    <dbReference type="NCBI Taxonomy" id="91492"/>
    <lineage>
        <taxon>Eukaryota</taxon>
        <taxon>Fungi</taxon>
        <taxon>Dikarya</taxon>
        <taxon>Ascomycota</taxon>
        <taxon>Pezizomycotina</taxon>
        <taxon>Eurotiomycetes</taxon>
        <taxon>Eurotiomycetidae</taxon>
        <taxon>Eurotiales</taxon>
        <taxon>Aspergillaceae</taxon>
        <taxon>Aspergillus</taxon>
        <taxon>Aspergillus subgen. Fumigati</taxon>
    </lineage>
</organism>
<reference evidence="3 4" key="1">
    <citation type="submission" date="2020-01" db="EMBL/GenBank/DDBJ databases">
        <title>Draft genome sequence of Aspergillus udagawae IFM 53868.</title>
        <authorList>
            <person name="Takahashi H."/>
            <person name="Yaguchi T."/>
        </authorList>
    </citation>
    <scope>NUCLEOTIDE SEQUENCE [LARGE SCALE GENOMIC DNA]</scope>
    <source>
        <strain evidence="3 4">IFM 53868</strain>
    </source>
</reference>
<dbReference type="PANTHER" id="PTHR31896:SF64">
    <property type="entry name" value="TRICHOTHECENE 3-O-ACETYLTRANSFERASE"/>
    <property type="match status" value="1"/>
</dbReference>
<dbReference type="PANTHER" id="PTHR31896">
    <property type="entry name" value="FAMILY REGULATORY PROTEIN, PUTATIVE (AFU_ORTHOLOGUE AFUA_3G14730)-RELATED"/>
    <property type="match status" value="1"/>
</dbReference>
<dbReference type="InterPro" id="IPR023213">
    <property type="entry name" value="CAT-like_dom_sf"/>
</dbReference>